<name>A0AAW9QSU9_9CHRO</name>
<reference evidence="2 3" key="1">
    <citation type="submission" date="2024-01" db="EMBL/GenBank/DDBJ databases">
        <title>Genomic insights into the taxonomy and metabolism of the cyanobacterium Pannus brasiliensis CCIBt3594.</title>
        <authorList>
            <person name="Machado M."/>
            <person name="Botero N.B."/>
            <person name="Andreote A.P.D."/>
            <person name="Feitosa A.M.T."/>
            <person name="Popin R."/>
            <person name="Sivonen K."/>
            <person name="Fiore M.F."/>
        </authorList>
    </citation>
    <scope>NUCLEOTIDE SEQUENCE [LARGE SCALE GENOMIC DNA]</scope>
    <source>
        <strain evidence="2 3">CCIBt3594</strain>
    </source>
</reference>
<dbReference type="RefSeq" id="WP_332863872.1">
    <property type="nucleotide sequence ID" value="NZ_JBAFSM010000006.1"/>
</dbReference>
<feature type="region of interest" description="Disordered" evidence="1">
    <location>
        <begin position="1"/>
        <end position="43"/>
    </location>
</feature>
<sequence>MRHGEGGLVPPFSVFGRQEESGVRSQESGGRSQESGGRRNNQP</sequence>
<proteinExistence type="predicted"/>
<evidence type="ECO:0000313" key="3">
    <source>
        <dbReference type="Proteomes" id="UP001328733"/>
    </source>
</evidence>
<feature type="compositionally biased region" description="Low complexity" evidence="1">
    <location>
        <begin position="24"/>
        <end position="43"/>
    </location>
</feature>
<keyword evidence="3" id="KW-1185">Reference proteome</keyword>
<evidence type="ECO:0000256" key="1">
    <source>
        <dbReference type="SAM" id="MobiDB-lite"/>
    </source>
</evidence>
<gene>
    <name evidence="2" type="ORF">V0288_04730</name>
</gene>
<dbReference type="Proteomes" id="UP001328733">
    <property type="component" value="Unassembled WGS sequence"/>
</dbReference>
<evidence type="ECO:0000313" key="2">
    <source>
        <dbReference type="EMBL" id="MEG3436416.1"/>
    </source>
</evidence>
<dbReference type="EMBL" id="JBAFSM010000006">
    <property type="protein sequence ID" value="MEG3436416.1"/>
    <property type="molecule type" value="Genomic_DNA"/>
</dbReference>
<comment type="caution">
    <text evidence="2">The sequence shown here is derived from an EMBL/GenBank/DDBJ whole genome shotgun (WGS) entry which is preliminary data.</text>
</comment>
<organism evidence="2 3">
    <name type="scientific">Pannus brasiliensis CCIBt3594</name>
    <dbReference type="NCBI Taxonomy" id="1427578"/>
    <lineage>
        <taxon>Bacteria</taxon>
        <taxon>Bacillati</taxon>
        <taxon>Cyanobacteriota</taxon>
        <taxon>Cyanophyceae</taxon>
        <taxon>Oscillatoriophycideae</taxon>
        <taxon>Chroococcales</taxon>
        <taxon>Microcystaceae</taxon>
        <taxon>Pannus</taxon>
    </lineage>
</organism>
<dbReference type="AlphaFoldDB" id="A0AAW9QSU9"/>
<protein>
    <submittedName>
        <fullName evidence="2">Uncharacterized protein</fullName>
    </submittedName>
</protein>
<accession>A0AAW9QSU9</accession>